<accession>A0A7Y7ZDV5</accession>
<protein>
    <submittedName>
        <fullName evidence="1">Uncharacterized protein</fullName>
    </submittedName>
</protein>
<gene>
    <name evidence="1" type="ORF">HX798_23065</name>
</gene>
<dbReference type="EMBL" id="JACARV010000080">
    <property type="protein sequence ID" value="NWC83146.1"/>
    <property type="molecule type" value="Genomic_DNA"/>
</dbReference>
<evidence type="ECO:0000313" key="2">
    <source>
        <dbReference type="Proteomes" id="UP000542695"/>
    </source>
</evidence>
<comment type="caution">
    <text evidence="1">The sequence shown here is derived from an EMBL/GenBank/DDBJ whole genome shotgun (WGS) entry which is preliminary data.</text>
</comment>
<sequence length="96" mass="10426">MMGQTACMFAAADERDRKSAIAAGKAILGREVVIPSDADFTPAGKRTAQVVKHAINGRKSQRMIRWYVAGRAFRTLNLCAENVALTSEWKGAEAKS</sequence>
<name>A0A7Y7ZDV5_PSEPU</name>
<dbReference type="Proteomes" id="UP000542695">
    <property type="component" value="Unassembled WGS sequence"/>
</dbReference>
<organism evidence="1 2">
    <name type="scientific">Pseudomonas putida</name>
    <name type="common">Arthrobacter siderocapsulatus</name>
    <dbReference type="NCBI Taxonomy" id="303"/>
    <lineage>
        <taxon>Bacteria</taxon>
        <taxon>Pseudomonadati</taxon>
        <taxon>Pseudomonadota</taxon>
        <taxon>Gammaproteobacteria</taxon>
        <taxon>Pseudomonadales</taxon>
        <taxon>Pseudomonadaceae</taxon>
        <taxon>Pseudomonas</taxon>
    </lineage>
</organism>
<dbReference type="AlphaFoldDB" id="A0A7Y7ZDV5"/>
<proteinExistence type="predicted"/>
<reference evidence="1 2" key="1">
    <citation type="submission" date="2020-04" db="EMBL/GenBank/DDBJ databases">
        <title>Molecular characterization of pseudomonads from Agaricus bisporus reveal novel blotch 2 pathogens in Western Europe.</title>
        <authorList>
            <person name="Taparia T."/>
            <person name="Krijger M."/>
            <person name="Haynes E."/>
            <person name="Elpinstone J.G."/>
            <person name="Noble R."/>
            <person name="Van Der Wolf J."/>
        </authorList>
    </citation>
    <scope>NUCLEOTIDE SEQUENCE [LARGE SCALE GENOMIC DNA]</scope>
    <source>
        <strain evidence="1 2">P7765</strain>
    </source>
</reference>
<dbReference type="RefSeq" id="WP_177011042.1">
    <property type="nucleotide sequence ID" value="NZ_JACARV010000080.1"/>
</dbReference>
<evidence type="ECO:0000313" key="1">
    <source>
        <dbReference type="EMBL" id="NWC83146.1"/>
    </source>
</evidence>